<evidence type="ECO:0000313" key="11">
    <source>
        <dbReference type="EMBL" id="KAI1229784.1"/>
    </source>
</evidence>
<comment type="caution">
    <text evidence="10">The sequence shown here is derived from an EMBL/GenBank/DDBJ whole genome shotgun (WGS) entry which is preliminary data.</text>
</comment>
<evidence type="ECO:0000256" key="5">
    <source>
        <dbReference type="ARBA" id="ARBA00022989"/>
    </source>
</evidence>
<dbReference type="PROSITE" id="PS00221">
    <property type="entry name" value="MIP"/>
    <property type="match status" value="2"/>
</dbReference>
<evidence type="ECO:0000256" key="2">
    <source>
        <dbReference type="ARBA" id="ARBA00006175"/>
    </source>
</evidence>
<dbReference type="InterPro" id="IPR023271">
    <property type="entry name" value="Aquaporin-like"/>
</dbReference>
<dbReference type="FunFam" id="1.20.1080.10:FF:000003">
    <property type="entry name" value="Lens fiber major intrinsic"/>
    <property type="match status" value="2"/>
</dbReference>
<dbReference type="CDD" id="cd00333">
    <property type="entry name" value="MIP"/>
    <property type="match status" value="2"/>
</dbReference>
<evidence type="ECO:0000313" key="10">
    <source>
        <dbReference type="EMBL" id="KAG0113516.1"/>
    </source>
</evidence>
<reference evidence="11 12" key="2">
    <citation type="journal article" date="2021" name="J. Hered.">
        <title>Feather Gene Expression Elucidates the Developmental Basis of Plumage Iridescence in African Starlings.</title>
        <authorList>
            <person name="Rubenstein D.R."/>
            <person name="Corvelo A."/>
            <person name="MacManes M.D."/>
            <person name="Maia R."/>
            <person name="Narzisi G."/>
            <person name="Rousaki A."/>
            <person name="Vandenabeele P."/>
            <person name="Shawkey M.D."/>
            <person name="Solomon J."/>
        </authorList>
    </citation>
    <scope>NUCLEOTIDE SEQUENCE [LARGE SCALE GENOMIC DNA]</scope>
    <source>
        <strain evidence="11">SS15</strain>
    </source>
</reference>
<feature type="transmembrane region" description="Helical" evidence="9">
    <location>
        <begin position="513"/>
        <end position="535"/>
    </location>
</feature>
<reference evidence="11" key="3">
    <citation type="submission" date="2022-01" db="EMBL/GenBank/DDBJ databases">
        <authorList>
            <person name="Rubenstein D.R."/>
        </authorList>
    </citation>
    <scope>NUCLEOTIDE SEQUENCE</scope>
    <source>
        <strain evidence="11">SS15</strain>
        <tissue evidence="11">Liver</tissue>
    </source>
</reference>
<keyword evidence="3" id="KW-0813">Transport</keyword>
<feature type="transmembrane region" description="Helical" evidence="9">
    <location>
        <begin position="167"/>
        <end position="189"/>
    </location>
</feature>
<dbReference type="InterPro" id="IPR000425">
    <property type="entry name" value="MIP"/>
</dbReference>
<dbReference type="NCBIfam" id="TIGR00861">
    <property type="entry name" value="MIP"/>
    <property type="match status" value="2"/>
</dbReference>
<comment type="similarity">
    <text evidence="2">Belongs to the MIP/aquaporin (TC 1.A.8) family.</text>
</comment>
<keyword evidence="6 9" id="KW-0472">Membrane</keyword>
<dbReference type="InterPro" id="IPR022357">
    <property type="entry name" value="MIP_CS"/>
</dbReference>
<evidence type="ECO:0000256" key="1">
    <source>
        <dbReference type="ARBA" id="ARBA00004127"/>
    </source>
</evidence>
<dbReference type="GO" id="GO:0016324">
    <property type="term" value="C:apical plasma membrane"/>
    <property type="evidence" value="ECO:0007669"/>
    <property type="project" value="TreeGrafter"/>
</dbReference>
<keyword evidence="4 9" id="KW-0812">Transmembrane</keyword>
<dbReference type="Gene3D" id="1.20.1080.10">
    <property type="entry name" value="Glycerol uptake facilitator protein"/>
    <property type="match status" value="2"/>
</dbReference>
<protein>
    <submittedName>
        <fullName evidence="11">Aquaporin-2</fullName>
    </submittedName>
</protein>
<dbReference type="GO" id="GO:0015670">
    <property type="term" value="P:carbon dioxide transport"/>
    <property type="evidence" value="ECO:0007669"/>
    <property type="project" value="TreeGrafter"/>
</dbReference>
<feature type="transmembrane region" description="Helical" evidence="9">
    <location>
        <begin position="439"/>
        <end position="459"/>
    </location>
</feature>
<dbReference type="Pfam" id="PF00230">
    <property type="entry name" value="MIP"/>
    <property type="match status" value="2"/>
</dbReference>
<dbReference type="GO" id="GO:0015250">
    <property type="term" value="F:water channel activity"/>
    <property type="evidence" value="ECO:0007669"/>
    <property type="project" value="TreeGrafter"/>
</dbReference>
<reference evidence="10" key="1">
    <citation type="submission" date="2020-10" db="EMBL/GenBank/DDBJ databases">
        <title>Feather gene expression reveals the developmental basis of iridescence in African starlings.</title>
        <authorList>
            <person name="Rubenstein D.R."/>
        </authorList>
    </citation>
    <scope>NUCLEOTIDE SEQUENCE</scope>
    <source>
        <strain evidence="10">SS15</strain>
        <tissue evidence="10">Liver</tissue>
    </source>
</reference>
<dbReference type="PANTHER" id="PTHR19139:SF38">
    <property type="entry name" value="AQUAPORIN-5"/>
    <property type="match status" value="1"/>
</dbReference>
<dbReference type="InterPro" id="IPR034294">
    <property type="entry name" value="Aquaporin_transptr"/>
</dbReference>
<evidence type="ECO:0000256" key="7">
    <source>
        <dbReference type="ARBA" id="ARBA00034651"/>
    </source>
</evidence>
<proteinExistence type="inferred from homology"/>
<accession>A0A835NEJ2</accession>
<comment type="subcellular location">
    <subcellularLocation>
        <location evidence="1">Endomembrane system</location>
        <topology evidence="1">Multi-pass membrane protein</topology>
    </subcellularLocation>
</comment>
<evidence type="ECO:0000256" key="4">
    <source>
        <dbReference type="ARBA" id="ARBA00022692"/>
    </source>
</evidence>
<organism evidence="10">
    <name type="scientific">Lamprotornis superbus</name>
    <dbReference type="NCBI Taxonomy" id="245042"/>
    <lineage>
        <taxon>Eukaryota</taxon>
        <taxon>Metazoa</taxon>
        <taxon>Chordata</taxon>
        <taxon>Craniata</taxon>
        <taxon>Vertebrata</taxon>
        <taxon>Euteleostomi</taxon>
        <taxon>Archelosauria</taxon>
        <taxon>Archosauria</taxon>
        <taxon>Dinosauria</taxon>
        <taxon>Saurischia</taxon>
        <taxon>Theropoda</taxon>
        <taxon>Coelurosauria</taxon>
        <taxon>Aves</taxon>
        <taxon>Neognathae</taxon>
        <taxon>Neoaves</taxon>
        <taxon>Telluraves</taxon>
        <taxon>Australaves</taxon>
        <taxon>Passeriformes</taxon>
        <taxon>Sturnidae</taxon>
        <taxon>Lamprotornis</taxon>
    </lineage>
</organism>
<dbReference type="GO" id="GO:0012505">
    <property type="term" value="C:endomembrane system"/>
    <property type="evidence" value="ECO:0007669"/>
    <property type="project" value="UniProtKB-SubCell"/>
</dbReference>
<keyword evidence="12" id="KW-1185">Reference proteome</keyword>
<dbReference type="EMBL" id="JADDUC010000429">
    <property type="protein sequence ID" value="KAG0113516.1"/>
    <property type="molecule type" value="Genomic_DNA"/>
</dbReference>
<sequence>VYKGCPRSSSGTQQEVAPRWALRRALRILRVGSILAASMMWELRSIAFTRAVFAEFLATLVFVLFGLGSALSWPSFPAPSTLQIALAFGLAIGTLVQALGHVSGAHINPAVTLGCLLGSQLSLLRALFYVVAQLLGGVVGAAILHQITPADSRQGLAINKLHNETTTGQAVTVELFLTFQLVLCVFASTDERREDNLGSPALSIGLSVAVGHLLGIRYTGCSMNPARSFAPAVIIGDFSDHWVFWVGPLIGAAAASILYNYILFPQAKSLSERLAILKGCEPEPDWAEREARRRQSVELHSPQSLPRAMSEKKEILTLAFARAVFVEFLSTLIFVFIGLGSALKWPSALPSILQIALAFGLAIGTLVQAFGHISGAHINPAVTIAFFVGNQISLLRTLLYVLAQLVGAIAGAGILYGVTPANTRGNLAINAINTNVTPGQALVVEIILTFQLAACIFASTDNRRSGVGSPALSIGLSVTVGHLVGIYFTGCSMNPARSFGPAVVTRRFSPAHWVFWVGPILGACLASLLYFYILVPYCMNMSDRVAIIKGTYESEEEWEEQREERKKSMELTPP</sequence>
<dbReference type="Proteomes" id="UP000618051">
    <property type="component" value="Unassembled WGS sequence"/>
</dbReference>
<comment type="catalytic activity">
    <reaction evidence="7">
        <text>H2O(in) = H2O(out)</text>
        <dbReference type="Rhea" id="RHEA:29667"/>
        <dbReference type="ChEBI" id="CHEBI:15377"/>
    </reaction>
</comment>
<name>A0A835NEJ2_9PASS</name>
<evidence type="ECO:0000256" key="3">
    <source>
        <dbReference type="ARBA" id="ARBA00022448"/>
    </source>
</evidence>
<feature type="transmembrane region" description="Helical" evidence="9">
    <location>
        <begin position="201"/>
        <end position="220"/>
    </location>
</feature>
<feature type="transmembrane region" description="Helical" evidence="9">
    <location>
        <begin position="53"/>
        <end position="76"/>
    </location>
</feature>
<dbReference type="PRINTS" id="PR02014">
    <property type="entry name" value="AQUAPORIN2"/>
</dbReference>
<dbReference type="PANTHER" id="PTHR19139">
    <property type="entry name" value="AQUAPORIN TRANSPORTER"/>
    <property type="match status" value="1"/>
</dbReference>
<gene>
    <name evidence="11" type="ORF">IHE44_0010787</name>
    <name evidence="10" type="ORF">IHE44_010305</name>
</gene>
<feature type="region of interest" description="Disordered" evidence="8">
    <location>
        <begin position="555"/>
        <end position="574"/>
    </location>
</feature>
<feature type="compositionally biased region" description="Basic and acidic residues" evidence="8">
    <location>
        <begin position="562"/>
        <end position="574"/>
    </location>
</feature>
<feature type="transmembrane region" description="Helical" evidence="9">
    <location>
        <begin position="398"/>
        <end position="419"/>
    </location>
</feature>
<evidence type="ECO:0000256" key="8">
    <source>
        <dbReference type="SAM" id="MobiDB-lite"/>
    </source>
</evidence>
<feature type="transmembrane region" description="Helical" evidence="9">
    <location>
        <begin position="123"/>
        <end position="147"/>
    </location>
</feature>
<evidence type="ECO:0000256" key="6">
    <source>
        <dbReference type="ARBA" id="ARBA00023136"/>
    </source>
</evidence>
<feature type="transmembrane region" description="Helical" evidence="9">
    <location>
        <begin position="82"/>
        <end position="102"/>
    </location>
</feature>
<feature type="non-terminal residue" evidence="10">
    <location>
        <position position="574"/>
    </location>
</feature>
<keyword evidence="5 9" id="KW-1133">Transmembrane helix</keyword>
<dbReference type="EMBL" id="JADDUC020000034">
    <property type="protein sequence ID" value="KAI1229784.1"/>
    <property type="molecule type" value="Genomic_DNA"/>
</dbReference>
<feature type="transmembrane region" description="Helical" evidence="9">
    <location>
        <begin position="471"/>
        <end position="490"/>
    </location>
</feature>
<feature type="transmembrane region" description="Helical" evidence="9">
    <location>
        <begin position="315"/>
        <end position="339"/>
    </location>
</feature>
<dbReference type="OrthoDB" id="3222at2759"/>
<dbReference type="AlphaFoldDB" id="A0A835NEJ2"/>
<feature type="transmembrane region" description="Helical" evidence="9">
    <location>
        <begin position="242"/>
        <end position="264"/>
    </location>
</feature>
<dbReference type="SUPFAM" id="SSF81338">
    <property type="entry name" value="Aquaporin-like"/>
    <property type="match status" value="2"/>
</dbReference>
<evidence type="ECO:0000256" key="9">
    <source>
        <dbReference type="SAM" id="Phobius"/>
    </source>
</evidence>
<dbReference type="PRINTS" id="PR00783">
    <property type="entry name" value="MINTRINSICP"/>
</dbReference>
<evidence type="ECO:0000313" key="12">
    <source>
        <dbReference type="Proteomes" id="UP000618051"/>
    </source>
</evidence>
<feature type="transmembrane region" description="Helical" evidence="9">
    <location>
        <begin position="351"/>
        <end position="370"/>
    </location>
</feature>